<feature type="domain" description="Folliculin-interacting protein N-terminal" evidence="2">
    <location>
        <begin position="91"/>
        <end position="224"/>
    </location>
</feature>
<keyword evidence="4" id="KW-1185">Reference proteome</keyword>
<feature type="compositionally biased region" description="Low complexity" evidence="1">
    <location>
        <begin position="359"/>
        <end position="368"/>
    </location>
</feature>
<feature type="compositionally biased region" description="Polar residues" evidence="1">
    <location>
        <begin position="791"/>
        <end position="802"/>
    </location>
</feature>
<feature type="region of interest" description="Disordered" evidence="1">
    <location>
        <begin position="219"/>
        <end position="273"/>
    </location>
</feature>
<evidence type="ECO:0000313" key="4">
    <source>
        <dbReference type="Proteomes" id="UP001642502"/>
    </source>
</evidence>
<feature type="region of interest" description="Disordered" evidence="1">
    <location>
        <begin position="141"/>
        <end position="177"/>
    </location>
</feature>
<dbReference type="PANTHER" id="PTHR21634:SF9">
    <property type="entry name" value="RE13835P"/>
    <property type="match status" value="1"/>
</dbReference>
<sequence length="1310" mass="141049">MLARLFTLSAGSGSGSPPQAGQASTLPEPISSLDSIQEELHTRSLLFPEIQALLQGSQDQIFPLPNGSHLSASSSSTAFDYDSTLDLDARDVRILIMQDGISSVPSCLLYDSLPAPVPATTQTTTDRTSSTDAAASYNYGVQDSSRRMPTSPRKPSISNHTTRPVLIQPGSRSPSRQEIDALRAYREYADEISVYSSCVFGNSELLAYRGTSTKVHVLPPEQRTTESFMSQDGRGSLGRSSNRSSKLSQSLSSEPAAINSHRQRTCSTLPLATGSRSADRNRVLITRLFPVTLSNEDDTSVSMTPQSRYSEDNGTGGYPFPSSYNEEPISFKNKKKAHLKQKRTPMYAIALIINLPQPAPAPQANSASRSTFRGPGSYTEQDSFPSSYGSGRRIGWALVTAAMNGANSKDSGNDVSDNEASQGGGGSGDGSTTPGGVIGATTDLEERMDPITQHWDIIMRSLTQLQKVASSTILALLRASDASSSDQYPPSASTYARSTSFNLRHDSLGGSVKANKTNAKSVTLLPNALADVDRIVRQVDNEKSQIVLGLRALRVVTGQNRWGIWREEARWVSRWAAGVRGKLHQQQNTHSQTLTLQPPPRFPHPSPQQDFGQDEFLYNLLTAFLSTHTDWLQALSPANYRKRHLLLQSVKGNDDAMPARTIIVSRDKVAARRIIFLLSAFLPTNQNLANAVLVHRPSTSTFWGALSQTPPSSTIVPIVKEKSLRRKINRRGPGGGNGRPSSHSRNLSLQGQAVTGLPPATRSSSMSVAGVFAPLSHLNPQRGQHKRRPSDTGSIRTANLPFTGSDYGPRKSSAATMAITSNDTIPHFTTMQRSESFLTTRPESSASSAAVDDLKRSLRRDDSINSQNGNAFLALQQQQGHLSPGTDADPRIQGPRWGSKHLHNSSPAIATFAGLESFRLEPENAAFDSTTKAANSADDGIIDVDIAFPDFIRSFETAVSSPSSSGLLSTPGIGSGLDFFEQSCRVSVDGDLPINVAGWLQNYHSNFCLQAVPPQDNLMAQIKESLRNESLPLSCAYDTGTASQQFAANQGERWVDVSNAIIVDAAELTITRISYSRLLRPKLRQGMSTPTSGNSPSNPGATAKPATAAVQEMMQLDERFVEESILSTDSVLTKAIERVIAHGATANSMNTSLNADVSFEHLDVHGEAETTAGSNVHSTDNSVHSSRSPSVQRGRRDSSSGRRDEADPSPAVPYSSLASAGLEEVSRAECKSVILSALEEIVRDVVQSKDRNERMAGGGQSDVLATSTSTAEAPHASEKAESSVLRNAVQSWLESIDMCELSAGATHHQP</sequence>
<feature type="compositionally biased region" description="Low complexity" evidence="1">
    <location>
        <begin position="1088"/>
        <end position="1100"/>
    </location>
</feature>
<feature type="region of interest" description="Disordered" evidence="1">
    <location>
        <begin position="296"/>
        <end position="327"/>
    </location>
</feature>
<feature type="region of interest" description="Disordered" evidence="1">
    <location>
        <begin position="834"/>
        <end position="854"/>
    </location>
</feature>
<gene>
    <name evidence="3" type="ORF">SEPCBS119000_002019</name>
</gene>
<feature type="region of interest" description="Disordered" evidence="1">
    <location>
        <begin position="774"/>
        <end position="809"/>
    </location>
</feature>
<dbReference type="Pfam" id="PF14636">
    <property type="entry name" value="FNIP_N"/>
    <property type="match status" value="1"/>
</dbReference>
<dbReference type="EMBL" id="CAWUON010000018">
    <property type="protein sequence ID" value="CAK7266418.1"/>
    <property type="molecule type" value="Genomic_DNA"/>
</dbReference>
<feature type="region of interest" description="Disordered" evidence="1">
    <location>
        <begin position="1250"/>
        <end position="1283"/>
    </location>
</feature>
<feature type="region of interest" description="Disordered" evidence="1">
    <location>
        <begin position="408"/>
        <end position="440"/>
    </location>
</feature>
<comment type="caution">
    <text evidence="3">The sequence shown here is derived from an EMBL/GenBank/DDBJ whole genome shotgun (WGS) entry which is preliminary data.</text>
</comment>
<feature type="compositionally biased region" description="Polar residues" evidence="1">
    <location>
        <begin position="408"/>
        <end position="421"/>
    </location>
</feature>
<feature type="compositionally biased region" description="Polar residues" evidence="1">
    <location>
        <begin position="834"/>
        <end position="848"/>
    </location>
</feature>
<feature type="compositionally biased region" description="Low complexity" evidence="1">
    <location>
        <begin position="233"/>
        <end position="253"/>
    </location>
</feature>
<dbReference type="PANTHER" id="PTHR21634">
    <property type="entry name" value="RE13835P"/>
    <property type="match status" value="1"/>
</dbReference>
<feature type="region of interest" description="Disordered" evidence="1">
    <location>
        <begin position="724"/>
        <end position="748"/>
    </location>
</feature>
<dbReference type="InterPro" id="IPR028084">
    <property type="entry name" value="FNIP_N_dom"/>
</dbReference>
<organism evidence="3 4">
    <name type="scientific">Sporothrix epigloea</name>
    <dbReference type="NCBI Taxonomy" id="1892477"/>
    <lineage>
        <taxon>Eukaryota</taxon>
        <taxon>Fungi</taxon>
        <taxon>Dikarya</taxon>
        <taxon>Ascomycota</taxon>
        <taxon>Pezizomycotina</taxon>
        <taxon>Sordariomycetes</taxon>
        <taxon>Sordariomycetidae</taxon>
        <taxon>Ophiostomatales</taxon>
        <taxon>Ophiostomataceae</taxon>
        <taxon>Sporothrix</taxon>
    </lineage>
</organism>
<proteinExistence type="predicted"/>
<feature type="region of interest" description="Disordered" evidence="1">
    <location>
        <begin position="1084"/>
        <end position="1107"/>
    </location>
</feature>
<feature type="region of interest" description="Disordered" evidence="1">
    <location>
        <begin position="359"/>
        <end position="388"/>
    </location>
</feature>
<feature type="compositionally biased region" description="Polar residues" evidence="1">
    <location>
        <begin position="1171"/>
        <end position="1191"/>
    </location>
</feature>
<dbReference type="Proteomes" id="UP001642502">
    <property type="component" value="Unassembled WGS sequence"/>
</dbReference>
<protein>
    <recommendedName>
        <fullName evidence="2">Folliculin-interacting protein N-terminal domain-containing protein</fullName>
    </recommendedName>
</protein>
<evidence type="ECO:0000256" key="1">
    <source>
        <dbReference type="SAM" id="MobiDB-lite"/>
    </source>
</evidence>
<accession>A0ABP0DDV9</accession>
<reference evidence="3 4" key="1">
    <citation type="submission" date="2024-01" db="EMBL/GenBank/DDBJ databases">
        <authorList>
            <person name="Allen C."/>
            <person name="Tagirdzhanova G."/>
        </authorList>
    </citation>
    <scope>NUCLEOTIDE SEQUENCE [LARGE SCALE GENOMIC DNA]</scope>
    <source>
        <strain evidence="3 4">CBS 119000</strain>
    </source>
</reference>
<evidence type="ECO:0000313" key="3">
    <source>
        <dbReference type="EMBL" id="CAK7266418.1"/>
    </source>
</evidence>
<feature type="region of interest" description="Disordered" evidence="1">
    <location>
        <begin position="1169"/>
        <end position="1215"/>
    </location>
</feature>
<feature type="compositionally biased region" description="Basic and acidic residues" evidence="1">
    <location>
        <begin position="1194"/>
        <end position="1206"/>
    </location>
</feature>
<evidence type="ECO:0000259" key="2">
    <source>
        <dbReference type="Pfam" id="PF14636"/>
    </source>
</evidence>
<feature type="compositionally biased region" description="Polar residues" evidence="1">
    <location>
        <begin position="378"/>
        <end position="388"/>
    </location>
</feature>
<name>A0ABP0DDV9_9PEZI</name>